<dbReference type="CDD" id="cd07067">
    <property type="entry name" value="HP_PGM_like"/>
    <property type="match status" value="1"/>
</dbReference>
<accession>A0A1H1XEE0</accession>
<dbReference type="Pfam" id="PF00300">
    <property type="entry name" value="His_Phos_1"/>
    <property type="match status" value="1"/>
</dbReference>
<dbReference type="InterPro" id="IPR029033">
    <property type="entry name" value="His_PPase_superfam"/>
</dbReference>
<name>A0A1H1XEE0_9ACTN</name>
<reference evidence="4" key="1">
    <citation type="submission" date="2016-10" db="EMBL/GenBank/DDBJ databases">
        <authorList>
            <person name="Varghese N."/>
            <person name="Submissions S."/>
        </authorList>
    </citation>
    <scope>NUCLEOTIDE SEQUENCE [LARGE SCALE GENOMIC DNA]</scope>
    <source>
        <strain evidence="4">DSM 22127</strain>
    </source>
</reference>
<keyword evidence="4" id="KW-1185">Reference proteome</keyword>
<organism evidence="3 4">
    <name type="scientific">Nocardioides scoriae</name>
    <dbReference type="NCBI Taxonomy" id="642780"/>
    <lineage>
        <taxon>Bacteria</taxon>
        <taxon>Bacillati</taxon>
        <taxon>Actinomycetota</taxon>
        <taxon>Actinomycetes</taxon>
        <taxon>Propionibacteriales</taxon>
        <taxon>Nocardioidaceae</taxon>
        <taxon>Nocardioides</taxon>
    </lineage>
</organism>
<dbReference type="EMBL" id="LT629757">
    <property type="protein sequence ID" value="SDT07628.1"/>
    <property type="molecule type" value="Genomic_DNA"/>
</dbReference>
<dbReference type="OrthoDB" id="4697614at2"/>
<dbReference type="InterPro" id="IPR013078">
    <property type="entry name" value="His_Pase_superF_clade-1"/>
</dbReference>
<dbReference type="SMART" id="SM00855">
    <property type="entry name" value="PGAM"/>
    <property type="match status" value="1"/>
</dbReference>
<feature type="active site" description="Tele-phosphohistidine intermediate" evidence="1">
    <location>
        <position position="17"/>
    </location>
</feature>
<feature type="binding site" evidence="2">
    <location>
        <position position="66"/>
    </location>
    <ligand>
        <name>substrate</name>
    </ligand>
</feature>
<dbReference type="Gene3D" id="3.40.50.1240">
    <property type="entry name" value="Phosphoglycerate mutase-like"/>
    <property type="match status" value="1"/>
</dbReference>
<feature type="binding site" evidence="2">
    <location>
        <begin position="87"/>
        <end position="90"/>
    </location>
    <ligand>
        <name>substrate</name>
    </ligand>
</feature>
<gene>
    <name evidence="3" type="ORF">SAMN04488570_3461</name>
</gene>
<evidence type="ECO:0000256" key="2">
    <source>
        <dbReference type="PIRSR" id="PIRSR613078-2"/>
    </source>
</evidence>
<dbReference type="STRING" id="642780.SAMN04488570_3461"/>
<dbReference type="SUPFAM" id="SSF53254">
    <property type="entry name" value="Phosphoglycerate mutase-like"/>
    <property type="match status" value="1"/>
</dbReference>
<dbReference type="GO" id="GO:0070297">
    <property type="term" value="P:regulation of phosphorelay signal transduction system"/>
    <property type="evidence" value="ECO:0007669"/>
    <property type="project" value="TreeGrafter"/>
</dbReference>
<sequence length="193" mass="21114">MSGPRGPQDSELWVVRHGETEWSRDGRHTSTTDLDLTAEGAEVARGLAGRLAGEEFDLVLSSPRLRARVTAELAGFAEVETTEDLAEWDYGDYEGLTTPHIREQVPGWTVWSHPCPGGETAAQVAERLDRVVARVQDAGVRAIVFSHGHASRVLAARWLGLPPEDGRHFVLGTATLSTLAWERESPAVARWNA</sequence>
<evidence type="ECO:0000256" key="1">
    <source>
        <dbReference type="PIRSR" id="PIRSR613078-1"/>
    </source>
</evidence>
<proteinExistence type="predicted"/>
<evidence type="ECO:0000313" key="4">
    <source>
        <dbReference type="Proteomes" id="UP000198859"/>
    </source>
</evidence>
<feature type="active site" description="Proton donor/acceptor" evidence="1">
    <location>
        <position position="87"/>
    </location>
</feature>
<dbReference type="AlphaFoldDB" id="A0A1H1XEE0"/>
<dbReference type="InterPro" id="IPR050275">
    <property type="entry name" value="PGM_Phosphatase"/>
</dbReference>
<dbReference type="PANTHER" id="PTHR48100:SF15">
    <property type="entry name" value="SEDOHEPTULOSE 1,7-BISPHOSPHATASE"/>
    <property type="match status" value="1"/>
</dbReference>
<dbReference type="RefSeq" id="WP_091732268.1">
    <property type="nucleotide sequence ID" value="NZ_LT629757.1"/>
</dbReference>
<dbReference type="GO" id="GO:0101006">
    <property type="term" value="F:protein histidine phosphatase activity"/>
    <property type="evidence" value="ECO:0007669"/>
    <property type="project" value="TreeGrafter"/>
</dbReference>
<dbReference type="PIRSF" id="PIRSF000709">
    <property type="entry name" value="6PFK_2-Ptase"/>
    <property type="match status" value="1"/>
</dbReference>
<evidence type="ECO:0000313" key="3">
    <source>
        <dbReference type="EMBL" id="SDT07628.1"/>
    </source>
</evidence>
<protein>
    <submittedName>
        <fullName evidence="3">Probable phosphoglycerate mutase</fullName>
    </submittedName>
</protein>
<dbReference type="PANTHER" id="PTHR48100">
    <property type="entry name" value="BROAD-SPECIFICITY PHOSPHATASE YOR283W-RELATED"/>
    <property type="match status" value="1"/>
</dbReference>
<dbReference type="Proteomes" id="UP000198859">
    <property type="component" value="Chromosome I"/>
</dbReference>